<evidence type="ECO:0000313" key="3">
    <source>
        <dbReference type="Proteomes" id="UP000005408"/>
    </source>
</evidence>
<reference evidence="2" key="1">
    <citation type="submission" date="2022-08" db="UniProtKB">
        <authorList>
            <consortium name="EnsemblMetazoa"/>
        </authorList>
    </citation>
    <scope>IDENTIFICATION</scope>
    <source>
        <strain evidence="2">05x7-T-G4-1.051#20</strain>
    </source>
</reference>
<name>A0A8W8NTZ7_MAGGI</name>
<dbReference type="AlphaFoldDB" id="A0A8W8NTZ7"/>
<dbReference type="EnsemblMetazoa" id="G7530.1">
    <property type="protein sequence ID" value="G7530.1:cds"/>
    <property type="gene ID" value="G7530"/>
</dbReference>
<dbReference type="SUPFAM" id="SSF56436">
    <property type="entry name" value="C-type lectin-like"/>
    <property type="match status" value="1"/>
</dbReference>
<protein>
    <recommendedName>
        <fullName evidence="1">C-type lectin domain-containing protein</fullName>
    </recommendedName>
</protein>
<keyword evidence="3" id="KW-1185">Reference proteome</keyword>
<dbReference type="InterPro" id="IPR001304">
    <property type="entry name" value="C-type_lectin-like"/>
</dbReference>
<dbReference type="Proteomes" id="UP000005408">
    <property type="component" value="Unassembled WGS sequence"/>
</dbReference>
<dbReference type="CDD" id="cd00037">
    <property type="entry name" value="CLECT"/>
    <property type="match status" value="1"/>
</dbReference>
<dbReference type="InterPro" id="IPR016187">
    <property type="entry name" value="CTDL_fold"/>
</dbReference>
<dbReference type="OrthoDB" id="7357196at2759"/>
<dbReference type="SMART" id="SM00034">
    <property type="entry name" value="CLECT"/>
    <property type="match status" value="1"/>
</dbReference>
<dbReference type="InterPro" id="IPR016186">
    <property type="entry name" value="C-type_lectin-like/link_sf"/>
</dbReference>
<proteinExistence type="predicted"/>
<accession>A0A8W8NTZ7</accession>
<organism evidence="2 3">
    <name type="scientific">Magallana gigas</name>
    <name type="common">Pacific oyster</name>
    <name type="synonym">Crassostrea gigas</name>
    <dbReference type="NCBI Taxonomy" id="29159"/>
    <lineage>
        <taxon>Eukaryota</taxon>
        <taxon>Metazoa</taxon>
        <taxon>Spiralia</taxon>
        <taxon>Lophotrochozoa</taxon>
        <taxon>Mollusca</taxon>
        <taxon>Bivalvia</taxon>
        <taxon>Autobranchia</taxon>
        <taxon>Pteriomorphia</taxon>
        <taxon>Ostreida</taxon>
        <taxon>Ostreoidea</taxon>
        <taxon>Ostreidae</taxon>
        <taxon>Magallana</taxon>
    </lineage>
</organism>
<sequence>MKGQRCKMMMKLFLLYIVVINMVITTAAVTTNNRILLSSVLVGAALAASVSGSYEFGFTDLALLTTAVLVTNFPRNQQATQDPCSAPGYTVDPLLGCYRIIRLDTTRRVTKDQAKQQCANDGGRLLLINSEAEANELRDKLYEGLNPVPAIVTAFIQGNRQDPSSPWVAEDGSPIPYLPSKVTSSGTTIVFYASKSGFVYNAARPDVALNTIACEIGTQ</sequence>
<dbReference type="Gene3D" id="3.10.100.10">
    <property type="entry name" value="Mannose-Binding Protein A, subunit A"/>
    <property type="match status" value="1"/>
</dbReference>
<evidence type="ECO:0000259" key="1">
    <source>
        <dbReference type="SMART" id="SM00034"/>
    </source>
</evidence>
<evidence type="ECO:0000313" key="2">
    <source>
        <dbReference type="EnsemblMetazoa" id="G7530.1:cds"/>
    </source>
</evidence>
<feature type="domain" description="C-type lectin" evidence="1">
    <location>
        <begin position="84"/>
        <end position="215"/>
    </location>
</feature>